<keyword evidence="1" id="KW-0805">Transcription regulation</keyword>
<dbReference type="InterPro" id="IPR050204">
    <property type="entry name" value="AraC_XylS_family_regulators"/>
</dbReference>
<dbReference type="Proteomes" id="UP000198723">
    <property type="component" value="Unassembled WGS sequence"/>
</dbReference>
<organism evidence="5 6">
    <name type="scientific">Rhizobium aethiopicum</name>
    <dbReference type="NCBI Taxonomy" id="1138170"/>
    <lineage>
        <taxon>Bacteria</taxon>
        <taxon>Pseudomonadati</taxon>
        <taxon>Pseudomonadota</taxon>
        <taxon>Alphaproteobacteria</taxon>
        <taxon>Hyphomicrobiales</taxon>
        <taxon>Rhizobiaceae</taxon>
        <taxon>Rhizobium/Agrobacterium group</taxon>
        <taxon>Rhizobium</taxon>
    </lineage>
</organism>
<dbReference type="EMBL" id="FMAJ01000027">
    <property type="protein sequence ID" value="SCB61934.1"/>
    <property type="molecule type" value="Genomic_DNA"/>
</dbReference>
<evidence type="ECO:0000259" key="4">
    <source>
        <dbReference type="PROSITE" id="PS01124"/>
    </source>
</evidence>
<protein>
    <submittedName>
        <fullName evidence="5">Transcriptional regulator, AraC family</fullName>
    </submittedName>
</protein>
<evidence type="ECO:0000256" key="3">
    <source>
        <dbReference type="ARBA" id="ARBA00023163"/>
    </source>
</evidence>
<feature type="domain" description="HTH araC/xylS-type" evidence="4">
    <location>
        <begin position="224"/>
        <end position="324"/>
    </location>
</feature>
<dbReference type="SMART" id="SM00342">
    <property type="entry name" value="HTH_ARAC"/>
    <property type="match status" value="1"/>
</dbReference>
<dbReference type="STRING" id="1138170.GA0061105_12725"/>
<reference evidence="5 6" key="1">
    <citation type="submission" date="2016-08" db="EMBL/GenBank/DDBJ databases">
        <authorList>
            <person name="Seilhamer J.J."/>
        </authorList>
    </citation>
    <scope>NUCLEOTIDE SEQUENCE [LARGE SCALE GENOMIC DNA]</scope>
    <source>
        <strain evidence="5 6">HBR26</strain>
    </source>
</reference>
<name>A0A1C3YC73_9HYPH</name>
<dbReference type="AlphaFoldDB" id="A0A1C3YC73"/>
<dbReference type="PANTHER" id="PTHR46796:SF12">
    <property type="entry name" value="HTH-TYPE DNA-BINDING TRANSCRIPTIONAL ACTIVATOR EUTR"/>
    <property type="match status" value="1"/>
</dbReference>
<keyword evidence="2" id="KW-0238">DNA-binding</keyword>
<dbReference type="PANTHER" id="PTHR46796">
    <property type="entry name" value="HTH-TYPE TRANSCRIPTIONAL ACTIVATOR RHAS-RELATED"/>
    <property type="match status" value="1"/>
</dbReference>
<evidence type="ECO:0000313" key="6">
    <source>
        <dbReference type="Proteomes" id="UP000198723"/>
    </source>
</evidence>
<dbReference type="InterPro" id="IPR018060">
    <property type="entry name" value="HTH_AraC"/>
</dbReference>
<proteinExistence type="predicted"/>
<evidence type="ECO:0000256" key="1">
    <source>
        <dbReference type="ARBA" id="ARBA00023015"/>
    </source>
</evidence>
<gene>
    <name evidence="5" type="ORF">GA0061105_12725</name>
</gene>
<dbReference type="InterPro" id="IPR018062">
    <property type="entry name" value="HTH_AraC-typ_CS"/>
</dbReference>
<dbReference type="RefSeq" id="WP_016737424.1">
    <property type="nucleotide sequence ID" value="NZ_FMAJ01000027.1"/>
</dbReference>
<keyword evidence="3" id="KW-0804">Transcription</keyword>
<accession>A0A1C3YC73</accession>
<dbReference type="PROSITE" id="PS01124">
    <property type="entry name" value="HTH_ARAC_FAMILY_2"/>
    <property type="match status" value="1"/>
</dbReference>
<dbReference type="Gene3D" id="1.10.10.60">
    <property type="entry name" value="Homeodomain-like"/>
    <property type="match status" value="1"/>
</dbReference>
<dbReference type="Pfam" id="PF12833">
    <property type="entry name" value="HTH_18"/>
    <property type="match status" value="1"/>
</dbReference>
<dbReference type="SUPFAM" id="SSF46689">
    <property type="entry name" value="Homeodomain-like"/>
    <property type="match status" value="2"/>
</dbReference>
<dbReference type="GO" id="GO:0043565">
    <property type="term" value="F:sequence-specific DNA binding"/>
    <property type="evidence" value="ECO:0007669"/>
    <property type="project" value="InterPro"/>
</dbReference>
<dbReference type="GO" id="GO:0003700">
    <property type="term" value="F:DNA-binding transcription factor activity"/>
    <property type="evidence" value="ECO:0007669"/>
    <property type="project" value="InterPro"/>
</dbReference>
<evidence type="ECO:0000256" key="2">
    <source>
        <dbReference type="ARBA" id="ARBA00023125"/>
    </source>
</evidence>
<dbReference type="InterPro" id="IPR009057">
    <property type="entry name" value="Homeodomain-like_sf"/>
</dbReference>
<dbReference type="PROSITE" id="PS00041">
    <property type="entry name" value="HTH_ARAC_FAMILY_1"/>
    <property type="match status" value="1"/>
</dbReference>
<sequence>MTESLFSKPDEGTLVKDNFIEGSDPERLLPLISSPLASSDLAQHDSRSLNSRCSRISLDGFGVADAHHEEAFSVMIDSPVDVVTVFLPASGNAVFHWSGQQVESPHVANAPLNARQDGIRSQLSLTIDTQSLRDKLSRMLDRTISGNLQIQPTLDLASSAGTLMRELALSAHRGLSAGGALRQCPSAYSSLLDAIEYLLIESCMHRYTDELRRPAPSPTPRHVKRAMEFMEEHMAQPISLNDIAAAAKVSVRTLQHGFRQFRNTSPTMHLRDLRMCAARQELLQNGAKISVSEIALKWGFTHLGRFAAEYKRRYGELPSKTVHMSDVLPHRRSMCASQASPPES</sequence>
<evidence type="ECO:0000313" key="5">
    <source>
        <dbReference type="EMBL" id="SCB61934.1"/>
    </source>
</evidence>